<keyword evidence="9" id="KW-0460">Magnesium</keyword>
<evidence type="ECO:0000256" key="7">
    <source>
        <dbReference type="ARBA" id="ARBA00022723"/>
    </source>
</evidence>
<dbReference type="SUPFAM" id="SSF100879">
    <property type="entry name" value="Lesion bypass DNA polymerase (Y-family), little finger domain"/>
    <property type="match status" value="1"/>
</dbReference>
<dbReference type="PANTHER" id="PTHR11076">
    <property type="entry name" value="DNA REPAIR POLYMERASE UMUC / TRANSFERASE FAMILY MEMBER"/>
    <property type="match status" value="1"/>
</dbReference>
<feature type="compositionally biased region" description="Polar residues" evidence="13">
    <location>
        <begin position="598"/>
        <end position="610"/>
    </location>
</feature>
<feature type="compositionally biased region" description="Polar residues" evidence="13">
    <location>
        <begin position="617"/>
        <end position="630"/>
    </location>
</feature>
<evidence type="ECO:0000256" key="3">
    <source>
        <dbReference type="ARBA" id="ARBA00016178"/>
    </source>
</evidence>
<evidence type="ECO:0000256" key="13">
    <source>
        <dbReference type="SAM" id="MobiDB-lite"/>
    </source>
</evidence>
<keyword evidence="10" id="KW-0239">DNA-directed DNA polymerase</keyword>
<dbReference type="FunFam" id="3.40.1170.60:FF:000012">
    <property type="entry name" value="Putative DNA-directed polymerase kappa"/>
    <property type="match status" value="1"/>
</dbReference>
<keyword evidence="11" id="KW-0234">DNA repair</keyword>
<dbReference type="STRING" id="93625.A0A409VP35"/>
<evidence type="ECO:0000256" key="2">
    <source>
        <dbReference type="ARBA" id="ARBA00012417"/>
    </source>
</evidence>
<evidence type="ECO:0000259" key="14">
    <source>
        <dbReference type="PROSITE" id="PS50173"/>
    </source>
</evidence>
<dbReference type="EMBL" id="NHYD01003965">
    <property type="protein sequence ID" value="PPQ68032.1"/>
    <property type="molecule type" value="Genomic_DNA"/>
</dbReference>
<dbReference type="InterPro" id="IPR050116">
    <property type="entry name" value="DNA_polymerase-Y"/>
</dbReference>
<dbReference type="Gene3D" id="3.40.1170.60">
    <property type="match status" value="1"/>
</dbReference>
<dbReference type="Gene3D" id="1.10.150.810">
    <property type="match status" value="2"/>
</dbReference>
<dbReference type="InterPro" id="IPR017961">
    <property type="entry name" value="DNA_pol_Y-fam_little_finger"/>
</dbReference>
<evidence type="ECO:0000313" key="15">
    <source>
        <dbReference type="EMBL" id="PPQ68032.1"/>
    </source>
</evidence>
<evidence type="ECO:0000313" key="16">
    <source>
        <dbReference type="Proteomes" id="UP000283269"/>
    </source>
</evidence>
<dbReference type="FunFam" id="3.30.1490.100:FF:000004">
    <property type="entry name" value="DNA polymerase IV"/>
    <property type="match status" value="1"/>
</dbReference>
<dbReference type="InParanoid" id="A0A409VP35"/>
<feature type="compositionally biased region" description="Basic residues" evidence="13">
    <location>
        <begin position="631"/>
        <end position="642"/>
    </location>
</feature>
<sequence length="642" mass="71927">MASKLATELEPAKYSQETESLVKRLAGPSSGKAGLAKDQTEINRIISDASKGSKFYENEKKKDKELTVRIDKILKQRDEAINGADIAKIEADIDQLICKIESQRDLTQIIVHVDMDAFFASVELLDNPDLKGKPFAVGKGILTTASYDARKYGIRSGMAGFIAKKLCPELIFVPNHYARYSELSNQVMDIFHRYDPDMCPAGCDEGYLNITSYCEEHSMTAEECVQDMRETVFRETKLTMLAKICSDKNKPNGQFQLEFDPESIKSFMYDLSIRKVPGVGRVNERLLDAIGIKTCGNIFTQRAVLSLMDKQFGLVFLLRTYLGIANNTVQAHRREERKSIGAERTFASLENIQKIHDKLAEVAAELESDMDETGWTGRTVTLKFKLDTYQVCTRAKSLDHWVSKKEELYAIGKELLAAELPVKIRLIGLRVTKLKDLRDTATNGIKRFFESANKDESPRKKARLDPEEFEDNDNMDEAMPGYHENDETDYKLEDDSLEGDEVIDLTNTLEDVSGGETAVSQTRRPPHSTSNSHASSKLEPPKRPRSNSEAKPVIKPISKTLEMHECPICGKTLETDNQGLNAHVDFCLSRGAIMEAQGSATKSIKDTSTYKGWPKPESSTKSNSKPSTFGKTRRPVASKRGK</sequence>
<dbReference type="InterPro" id="IPR024728">
    <property type="entry name" value="PolY_HhH_motif"/>
</dbReference>
<dbReference type="GO" id="GO:0070987">
    <property type="term" value="P:error-free translesion synthesis"/>
    <property type="evidence" value="ECO:0007669"/>
    <property type="project" value="UniProtKB-ARBA"/>
</dbReference>
<proteinExistence type="inferred from homology"/>
<dbReference type="GO" id="GO:0042276">
    <property type="term" value="P:error-prone translesion synthesis"/>
    <property type="evidence" value="ECO:0007669"/>
    <property type="project" value="TreeGrafter"/>
</dbReference>
<dbReference type="GO" id="GO:0046872">
    <property type="term" value="F:metal ion binding"/>
    <property type="evidence" value="ECO:0007669"/>
    <property type="project" value="UniProtKB-KW"/>
</dbReference>
<evidence type="ECO:0000256" key="11">
    <source>
        <dbReference type="ARBA" id="ARBA00023204"/>
    </source>
</evidence>
<dbReference type="CDD" id="cd03586">
    <property type="entry name" value="PolY_Pol_IV_kappa"/>
    <property type="match status" value="1"/>
</dbReference>
<evidence type="ECO:0000256" key="5">
    <source>
        <dbReference type="ARBA" id="ARBA00022695"/>
    </source>
</evidence>
<dbReference type="OrthoDB" id="1747274at2759"/>
<keyword evidence="16" id="KW-1185">Reference proteome</keyword>
<evidence type="ECO:0000256" key="8">
    <source>
        <dbReference type="ARBA" id="ARBA00022763"/>
    </source>
</evidence>
<comment type="similarity">
    <text evidence="1">Belongs to the DNA polymerase type-Y family.</text>
</comment>
<organism evidence="15 16">
    <name type="scientific">Psilocybe cyanescens</name>
    <dbReference type="NCBI Taxonomy" id="93625"/>
    <lineage>
        <taxon>Eukaryota</taxon>
        <taxon>Fungi</taxon>
        <taxon>Dikarya</taxon>
        <taxon>Basidiomycota</taxon>
        <taxon>Agaricomycotina</taxon>
        <taxon>Agaricomycetes</taxon>
        <taxon>Agaricomycetidae</taxon>
        <taxon>Agaricales</taxon>
        <taxon>Agaricineae</taxon>
        <taxon>Strophariaceae</taxon>
        <taxon>Psilocybe</taxon>
    </lineage>
</organism>
<keyword evidence="6" id="KW-0235">DNA replication</keyword>
<dbReference type="InterPro" id="IPR043502">
    <property type="entry name" value="DNA/RNA_pol_sf"/>
</dbReference>
<dbReference type="Gene3D" id="3.30.160.60">
    <property type="entry name" value="Classic Zinc Finger"/>
    <property type="match status" value="1"/>
</dbReference>
<keyword evidence="5" id="KW-0548">Nucleotidyltransferase</keyword>
<feature type="compositionally biased region" description="Acidic residues" evidence="13">
    <location>
        <begin position="467"/>
        <end position="476"/>
    </location>
</feature>
<dbReference type="InterPro" id="IPR043128">
    <property type="entry name" value="Rev_trsase/Diguanyl_cyclase"/>
</dbReference>
<dbReference type="PROSITE" id="PS50173">
    <property type="entry name" value="UMUC"/>
    <property type="match status" value="1"/>
</dbReference>
<dbReference type="GO" id="GO:0003887">
    <property type="term" value="F:DNA-directed DNA polymerase activity"/>
    <property type="evidence" value="ECO:0007669"/>
    <property type="project" value="UniProtKB-KW"/>
</dbReference>
<dbReference type="Pfam" id="PF00817">
    <property type="entry name" value="IMS"/>
    <property type="match status" value="1"/>
</dbReference>
<feature type="region of interest" description="Disordered" evidence="13">
    <location>
        <begin position="1"/>
        <end position="20"/>
    </location>
</feature>
<feature type="domain" description="UmuC" evidence="14">
    <location>
        <begin position="110"/>
        <end position="280"/>
    </location>
</feature>
<keyword evidence="8" id="KW-0227">DNA damage</keyword>
<gene>
    <name evidence="15" type="ORF">CVT25_014493</name>
</gene>
<dbReference type="Gene3D" id="3.30.1490.100">
    <property type="entry name" value="DNA polymerase, Y-family, little finger domain"/>
    <property type="match status" value="1"/>
</dbReference>
<dbReference type="GO" id="GO:0003684">
    <property type="term" value="F:damaged DNA binding"/>
    <property type="evidence" value="ECO:0007669"/>
    <property type="project" value="InterPro"/>
</dbReference>
<evidence type="ECO:0000256" key="1">
    <source>
        <dbReference type="ARBA" id="ARBA00010945"/>
    </source>
</evidence>
<keyword evidence="4" id="KW-0808">Transferase</keyword>
<dbReference type="NCBIfam" id="NF002677">
    <property type="entry name" value="PRK02406.1"/>
    <property type="match status" value="1"/>
</dbReference>
<dbReference type="Gene3D" id="3.30.70.270">
    <property type="match status" value="1"/>
</dbReference>
<dbReference type="InterPro" id="IPR036775">
    <property type="entry name" value="DNA_pol_Y-fam_lit_finger_sf"/>
</dbReference>
<comment type="catalytic activity">
    <reaction evidence="12">
        <text>DNA(n) + a 2'-deoxyribonucleoside 5'-triphosphate = DNA(n+1) + diphosphate</text>
        <dbReference type="Rhea" id="RHEA:22508"/>
        <dbReference type="Rhea" id="RHEA-COMP:17339"/>
        <dbReference type="Rhea" id="RHEA-COMP:17340"/>
        <dbReference type="ChEBI" id="CHEBI:33019"/>
        <dbReference type="ChEBI" id="CHEBI:61560"/>
        <dbReference type="ChEBI" id="CHEBI:173112"/>
        <dbReference type="EC" id="2.7.7.7"/>
    </reaction>
</comment>
<comment type="caution">
    <text evidence="15">The sequence shown here is derived from an EMBL/GenBank/DDBJ whole genome shotgun (WGS) entry which is preliminary data.</text>
</comment>
<protein>
    <recommendedName>
        <fullName evidence="3">DNA polymerase kappa</fullName>
        <ecNumber evidence="2">2.7.7.7</ecNumber>
    </recommendedName>
</protein>
<evidence type="ECO:0000256" key="9">
    <source>
        <dbReference type="ARBA" id="ARBA00022842"/>
    </source>
</evidence>
<dbReference type="SUPFAM" id="SSF56672">
    <property type="entry name" value="DNA/RNA polymerases"/>
    <property type="match status" value="1"/>
</dbReference>
<reference evidence="15 16" key="1">
    <citation type="journal article" date="2018" name="Evol. Lett.">
        <title>Horizontal gene cluster transfer increased hallucinogenic mushroom diversity.</title>
        <authorList>
            <person name="Reynolds H.T."/>
            <person name="Vijayakumar V."/>
            <person name="Gluck-Thaler E."/>
            <person name="Korotkin H.B."/>
            <person name="Matheny P.B."/>
            <person name="Slot J.C."/>
        </authorList>
    </citation>
    <scope>NUCLEOTIDE SEQUENCE [LARGE SCALE GENOMIC DNA]</scope>
    <source>
        <strain evidence="15 16">2631</strain>
    </source>
</reference>
<dbReference type="AlphaFoldDB" id="A0A409VP35"/>
<dbReference type="FunFam" id="1.10.150.810:FF:000003">
    <property type="entry name" value="DNA polymerase kappa subunit"/>
    <property type="match status" value="1"/>
</dbReference>
<keyword evidence="7" id="KW-0479">Metal-binding</keyword>
<evidence type="ECO:0000256" key="4">
    <source>
        <dbReference type="ARBA" id="ARBA00022679"/>
    </source>
</evidence>
<feature type="compositionally biased region" description="Basic and acidic residues" evidence="13">
    <location>
        <begin position="449"/>
        <end position="466"/>
    </location>
</feature>
<evidence type="ECO:0000256" key="6">
    <source>
        <dbReference type="ARBA" id="ARBA00022705"/>
    </source>
</evidence>
<accession>A0A409VP35</accession>
<dbReference type="GO" id="GO:0006281">
    <property type="term" value="P:DNA repair"/>
    <property type="evidence" value="ECO:0007669"/>
    <property type="project" value="UniProtKB-KW"/>
</dbReference>
<dbReference type="Pfam" id="PF11798">
    <property type="entry name" value="IMS_HHH"/>
    <property type="match status" value="1"/>
</dbReference>
<dbReference type="Proteomes" id="UP000283269">
    <property type="component" value="Unassembled WGS sequence"/>
</dbReference>
<dbReference type="GO" id="GO:0006260">
    <property type="term" value="P:DNA replication"/>
    <property type="evidence" value="ECO:0007669"/>
    <property type="project" value="UniProtKB-KW"/>
</dbReference>
<evidence type="ECO:0000256" key="12">
    <source>
        <dbReference type="ARBA" id="ARBA00049244"/>
    </source>
</evidence>
<feature type="compositionally biased region" description="Basic and acidic residues" evidence="13">
    <location>
        <begin position="539"/>
        <end position="548"/>
    </location>
</feature>
<dbReference type="FunCoup" id="A0A409VP35">
    <property type="interactions" value="206"/>
</dbReference>
<feature type="region of interest" description="Disordered" evidence="13">
    <location>
        <begin position="449"/>
        <end position="487"/>
    </location>
</feature>
<dbReference type="Pfam" id="PF11799">
    <property type="entry name" value="IMS_C"/>
    <property type="match status" value="1"/>
</dbReference>
<evidence type="ECO:0000256" key="10">
    <source>
        <dbReference type="ARBA" id="ARBA00022932"/>
    </source>
</evidence>
<dbReference type="EC" id="2.7.7.7" evidence="2"/>
<feature type="region of interest" description="Disordered" evidence="13">
    <location>
        <begin position="598"/>
        <end position="642"/>
    </location>
</feature>
<feature type="compositionally biased region" description="Polar residues" evidence="13">
    <location>
        <begin position="518"/>
        <end position="535"/>
    </location>
</feature>
<dbReference type="PANTHER" id="PTHR11076:SF33">
    <property type="entry name" value="DNA POLYMERASE KAPPA"/>
    <property type="match status" value="1"/>
</dbReference>
<dbReference type="GO" id="GO:0005634">
    <property type="term" value="C:nucleus"/>
    <property type="evidence" value="ECO:0007669"/>
    <property type="project" value="TreeGrafter"/>
</dbReference>
<dbReference type="InterPro" id="IPR001126">
    <property type="entry name" value="UmuC"/>
</dbReference>
<name>A0A409VP35_PSICY</name>
<dbReference type="InterPro" id="IPR022880">
    <property type="entry name" value="DNApol_IV"/>
</dbReference>
<feature type="region of interest" description="Disordered" evidence="13">
    <location>
        <begin position="507"/>
        <end position="556"/>
    </location>
</feature>